<organism evidence="2 3">
    <name type="scientific">Maribacter flavus</name>
    <dbReference type="NCBI Taxonomy" id="1658664"/>
    <lineage>
        <taxon>Bacteria</taxon>
        <taxon>Pseudomonadati</taxon>
        <taxon>Bacteroidota</taxon>
        <taxon>Flavobacteriia</taxon>
        <taxon>Flavobacteriales</taxon>
        <taxon>Flavobacteriaceae</taxon>
        <taxon>Maribacter</taxon>
    </lineage>
</organism>
<dbReference type="Proteomes" id="UP001343698">
    <property type="component" value="Unassembled WGS sequence"/>
</dbReference>
<reference evidence="2 3" key="1">
    <citation type="submission" date="2024-01" db="EMBL/GenBank/DDBJ databases">
        <title>Maribacter spp. originated from different algae showed divergent polysaccharides utilization ability.</title>
        <authorList>
            <person name="Wang H."/>
            <person name="Wu Y."/>
        </authorList>
    </citation>
    <scope>NUCLEOTIDE SEQUENCE [LARGE SCALE GENOMIC DNA]</scope>
    <source>
        <strain evidence="2 3">KPT27_14</strain>
    </source>
</reference>
<feature type="signal peptide" evidence="1">
    <location>
        <begin position="1"/>
        <end position="24"/>
    </location>
</feature>
<name>A0ABU7IKE3_9FLAO</name>
<keyword evidence="1" id="KW-0732">Signal</keyword>
<evidence type="ECO:0000313" key="2">
    <source>
        <dbReference type="EMBL" id="MEE1973433.1"/>
    </source>
</evidence>
<dbReference type="EMBL" id="JAZDDF010000006">
    <property type="protein sequence ID" value="MEE1973433.1"/>
    <property type="molecule type" value="Genomic_DNA"/>
</dbReference>
<evidence type="ECO:0000313" key="3">
    <source>
        <dbReference type="Proteomes" id="UP001343698"/>
    </source>
</evidence>
<gene>
    <name evidence="2" type="ORF">V1H85_13305</name>
</gene>
<sequence length="81" mass="8935">MKRSFLKIVLPAFAIIMAVGLAFATEETTVPAQGHYLDPINGWQTVTVDPECIPNGEDLCTYEGFQLYAEQSETSPKLGRD</sequence>
<protein>
    <submittedName>
        <fullName evidence="2">DUF6520 family protein</fullName>
    </submittedName>
</protein>
<feature type="chain" id="PRO_5046709107" evidence="1">
    <location>
        <begin position="25"/>
        <end position="81"/>
    </location>
</feature>
<dbReference type="Pfam" id="PF20130">
    <property type="entry name" value="DUF6520"/>
    <property type="match status" value="1"/>
</dbReference>
<keyword evidence="3" id="KW-1185">Reference proteome</keyword>
<dbReference type="RefSeq" id="WP_272637495.1">
    <property type="nucleotide sequence ID" value="NZ_JAZDDF010000006.1"/>
</dbReference>
<comment type="caution">
    <text evidence="2">The sequence shown here is derived from an EMBL/GenBank/DDBJ whole genome shotgun (WGS) entry which is preliminary data.</text>
</comment>
<proteinExistence type="predicted"/>
<evidence type="ECO:0000256" key="1">
    <source>
        <dbReference type="SAM" id="SignalP"/>
    </source>
</evidence>
<accession>A0ABU7IKE3</accession>
<dbReference type="InterPro" id="IPR045391">
    <property type="entry name" value="DUF6520"/>
</dbReference>